<dbReference type="GO" id="GO:0003677">
    <property type="term" value="F:DNA binding"/>
    <property type="evidence" value="ECO:0007669"/>
    <property type="project" value="UniProtKB-KW"/>
</dbReference>
<reference evidence="4" key="1">
    <citation type="submission" date="2021-04" db="EMBL/GenBank/DDBJ databases">
        <title>First draft genome resource for Brassicaceae pathogens Fusarium oxysporum f. sp. raphani and Fusarium oxysporum f. sp. rapae.</title>
        <authorList>
            <person name="Asai S."/>
        </authorList>
    </citation>
    <scope>NUCLEOTIDE SEQUENCE</scope>
    <source>
        <strain evidence="4">Tf1208</strain>
    </source>
</reference>
<dbReference type="InterPro" id="IPR006600">
    <property type="entry name" value="HTH_CenpB_DNA-bd_dom"/>
</dbReference>
<feature type="compositionally biased region" description="Pro residues" evidence="2">
    <location>
        <begin position="728"/>
        <end position="738"/>
    </location>
</feature>
<evidence type="ECO:0000256" key="2">
    <source>
        <dbReference type="SAM" id="MobiDB-lite"/>
    </source>
</evidence>
<feature type="compositionally biased region" description="Polar residues" evidence="2">
    <location>
        <begin position="709"/>
        <end position="719"/>
    </location>
</feature>
<evidence type="ECO:0000313" key="4">
    <source>
        <dbReference type="EMBL" id="KAG7403354.1"/>
    </source>
</evidence>
<accession>A0A8J5TP67</accession>
<sequence length="767" mass="87136">MWAWSRLEKVLERYKLSQTVYVIGGGQIKDAFVVTAAVKAAVVSQLRNDHLYVWAFGDSPLDLPMLKGADQAIVVVGDKQTRSRSMDEALSRAMNDGNLRAQQLRVNPPTFNTSIQRIVRRLETGFTPPQVGRPRVLTDEEEEAIVAFVIWMERSGFPASKPEIEDAATTLRQRRNPDADPVSKMWYSRFRDDHPELEQAFLKAAEQSRESWEAGGLHDLQQWFKHLTETIRSYKIGASECWNTDQAGIRIGILKESIKVLVVRTKRRTRKQVLSPSNRETCTLIGTGSAAGDTMPPWLIFKTFPTLDWAYIEADPDIRFAQSDTAFSNGEITLEWVIHFNRCSWAKSSTVRSRGVIFEEWFGCDEFLRDPIYNHVQYDIPPISHAPGATIWRLIVFDGFTGHGVFAQVFEEGFTAHNIISGFEKSGIYPPNPEPAMAYLAKKQLQAKQAINPAFASLLPHDSRFQTAADTEKHLSDRYGEVFSSPTRAGLRQICNVVTEAVMLESTVTAYVDDRRARIEKRYNAKKRGKRAKPVGDFSHNVSLQEIREQQEEVIAETRQKEEKAQFRTARRLVIQEMKKMKDLWRQDKEITVDGVKKKASWAQWLEHTGKDIEYYSMETQRSTMHQMLTQKPDSFMIDTQLPQEVNEAIHNASFTPKPLSAMDWTALAGSDDSVTFHLDPAPADEEEEEEEEEDDEELPIFEPPRYQPQISLSPPVTASSPRLPSLSPEPPSTPCPIRPQHHISGIQRIQSIITQARAARQASRGV</sequence>
<evidence type="ECO:0000313" key="5">
    <source>
        <dbReference type="Proteomes" id="UP000694050"/>
    </source>
</evidence>
<name>A0A8J5TP67_FUSOX</name>
<feature type="region of interest" description="Disordered" evidence="2">
    <location>
        <begin position="673"/>
        <end position="741"/>
    </location>
</feature>
<feature type="compositionally biased region" description="Acidic residues" evidence="2">
    <location>
        <begin position="683"/>
        <end position="700"/>
    </location>
</feature>
<dbReference type="PROSITE" id="PS51253">
    <property type="entry name" value="HTH_CENPB"/>
    <property type="match status" value="1"/>
</dbReference>
<dbReference type="EMBL" id="JAELUQ010000015">
    <property type="protein sequence ID" value="KAG7403354.1"/>
    <property type="molecule type" value="Genomic_DNA"/>
</dbReference>
<protein>
    <recommendedName>
        <fullName evidence="3">HTH CENPB-type domain-containing protein</fullName>
    </recommendedName>
</protein>
<feature type="domain" description="HTH CENPB-type" evidence="3">
    <location>
        <begin position="129"/>
        <end position="200"/>
    </location>
</feature>
<proteinExistence type="predicted"/>
<evidence type="ECO:0000259" key="3">
    <source>
        <dbReference type="PROSITE" id="PS51253"/>
    </source>
</evidence>
<evidence type="ECO:0000256" key="1">
    <source>
        <dbReference type="ARBA" id="ARBA00023125"/>
    </source>
</evidence>
<dbReference type="AlphaFoldDB" id="A0A8J5TP67"/>
<organism evidence="4 5">
    <name type="scientific">Fusarium oxysporum f. sp. rapae</name>
    <dbReference type="NCBI Taxonomy" id="485398"/>
    <lineage>
        <taxon>Eukaryota</taxon>
        <taxon>Fungi</taxon>
        <taxon>Dikarya</taxon>
        <taxon>Ascomycota</taxon>
        <taxon>Pezizomycotina</taxon>
        <taxon>Sordariomycetes</taxon>
        <taxon>Hypocreomycetidae</taxon>
        <taxon>Hypocreales</taxon>
        <taxon>Nectriaceae</taxon>
        <taxon>Fusarium</taxon>
        <taxon>Fusarium oxysporum species complex</taxon>
    </lineage>
</organism>
<dbReference type="Proteomes" id="UP000694050">
    <property type="component" value="Unassembled WGS sequence"/>
</dbReference>
<keyword evidence="1" id="KW-0238">DNA-binding</keyword>
<gene>
    <name evidence="4" type="ORF">Forpe1208_v016620</name>
</gene>
<comment type="caution">
    <text evidence="4">The sequence shown here is derived from an EMBL/GenBank/DDBJ whole genome shotgun (WGS) entry which is preliminary data.</text>
</comment>